<protein>
    <submittedName>
        <fullName evidence="1">Demethylsterigmatocystin 6-O-methyltransferase</fullName>
    </submittedName>
</protein>
<dbReference type="InterPro" id="IPR016461">
    <property type="entry name" value="COMT-like"/>
</dbReference>
<reference evidence="1" key="1">
    <citation type="submission" date="2014-12" db="EMBL/GenBank/DDBJ databases">
        <title>Genome Sequence of Valsa Canker Pathogens Uncovers a Specific Adaption of Colonization on Woody Bark.</title>
        <authorList>
            <person name="Yin Z."/>
            <person name="Liu H."/>
            <person name="Gao X."/>
            <person name="Li Z."/>
            <person name="Song N."/>
            <person name="Ke X."/>
            <person name="Dai Q."/>
            <person name="Wu Y."/>
            <person name="Sun Y."/>
            <person name="Xu J.-R."/>
            <person name="Kang Z.K."/>
            <person name="Wang L."/>
            <person name="Huang L."/>
        </authorList>
    </citation>
    <scope>NUCLEOTIDE SEQUENCE [LARGE SCALE GENOMIC DNA]</scope>
    <source>
        <strain evidence="1">03-8</strain>
    </source>
</reference>
<gene>
    <name evidence="1" type="ORF">VM1G_11474</name>
</gene>
<dbReference type="InterPro" id="IPR029063">
    <property type="entry name" value="SAM-dependent_MTases_sf"/>
</dbReference>
<proteinExistence type="predicted"/>
<name>A0A194VSQ4_CYTMA</name>
<accession>A0A194VSQ4</accession>
<dbReference type="Gene3D" id="3.40.50.150">
    <property type="entry name" value="Vaccinia Virus protein VP39"/>
    <property type="match status" value="1"/>
</dbReference>
<dbReference type="SMR" id="A0A194VSQ4"/>
<dbReference type="AlphaFoldDB" id="A0A194VSQ4"/>
<dbReference type="SUPFAM" id="SSF53335">
    <property type="entry name" value="S-adenosyl-L-methionine-dependent methyltransferases"/>
    <property type="match status" value="1"/>
</dbReference>
<dbReference type="PROSITE" id="PS51683">
    <property type="entry name" value="SAM_OMT_II"/>
    <property type="match status" value="1"/>
</dbReference>
<evidence type="ECO:0000313" key="1">
    <source>
        <dbReference type="EMBL" id="KUI67234.1"/>
    </source>
</evidence>
<organism evidence="1 2">
    <name type="scientific">Cytospora mali</name>
    <name type="common">Apple Valsa canker fungus</name>
    <name type="synonym">Valsa mali</name>
    <dbReference type="NCBI Taxonomy" id="578113"/>
    <lineage>
        <taxon>Eukaryota</taxon>
        <taxon>Fungi</taxon>
        <taxon>Dikarya</taxon>
        <taxon>Ascomycota</taxon>
        <taxon>Pezizomycotina</taxon>
        <taxon>Sordariomycetes</taxon>
        <taxon>Sordariomycetidae</taxon>
        <taxon>Diaporthales</taxon>
        <taxon>Cytosporaceae</taxon>
        <taxon>Cytospora</taxon>
    </lineage>
</organism>
<dbReference type="Proteomes" id="UP000078559">
    <property type="component" value="Chromosome 3"/>
</dbReference>
<dbReference type="EMBL" id="CM003100">
    <property type="protein sequence ID" value="KUI67234.1"/>
    <property type="molecule type" value="Genomic_DNA"/>
</dbReference>
<evidence type="ECO:0000313" key="2">
    <source>
        <dbReference type="Proteomes" id="UP000078559"/>
    </source>
</evidence>
<keyword evidence="2" id="KW-1185">Reference proteome</keyword>
<dbReference type="GO" id="GO:0008168">
    <property type="term" value="F:methyltransferase activity"/>
    <property type="evidence" value="ECO:0007669"/>
    <property type="project" value="InterPro"/>
</dbReference>
<sequence>MALARQFGNLRMIVQDMDKVVEDSKVPDDLYGRISFLPYYPIQGDVFIFRWITHNWPDEFCVWILKF</sequence>